<feature type="compositionally biased region" description="Polar residues" evidence="1">
    <location>
        <begin position="77"/>
        <end position="87"/>
    </location>
</feature>
<evidence type="ECO:0000256" key="1">
    <source>
        <dbReference type="SAM" id="MobiDB-lite"/>
    </source>
</evidence>
<accession>A0A6A1W4D6</accession>
<keyword evidence="3" id="KW-1185">Reference proteome</keyword>
<dbReference type="EMBL" id="RXIC02000021">
    <property type="protein sequence ID" value="KAB1220109.1"/>
    <property type="molecule type" value="Genomic_DNA"/>
</dbReference>
<protein>
    <submittedName>
        <fullName evidence="2">Uncharacterized protein</fullName>
    </submittedName>
</protein>
<organism evidence="2 3">
    <name type="scientific">Morella rubra</name>
    <name type="common">Chinese bayberry</name>
    <dbReference type="NCBI Taxonomy" id="262757"/>
    <lineage>
        <taxon>Eukaryota</taxon>
        <taxon>Viridiplantae</taxon>
        <taxon>Streptophyta</taxon>
        <taxon>Embryophyta</taxon>
        <taxon>Tracheophyta</taxon>
        <taxon>Spermatophyta</taxon>
        <taxon>Magnoliopsida</taxon>
        <taxon>eudicotyledons</taxon>
        <taxon>Gunneridae</taxon>
        <taxon>Pentapetalae</taxon>
        <taxon>rosids</taxon>
        <taxon>fabids</taxon>
        <taxon>Fagales</taxon>
        <taxon>Myricaceae</taxon>
        <taxon>Morella</taxon>
    </lineage>
</organism>
<sequence length="114" mass="12655">MAEKLNQDGQVLRHDVMKRDEVVKLNPDEESARSKAEPWFKPKHGSVFPAKRRSVMRMMVDRMVQSVAPVSHPAGCPSSSGATQSKSAHGCFNIFPPPRSPDARKSKTIYPKPA</sequence>
<dbReference type="AlphaFoldDB" id="A0A6A1W4D6"/>
<evidence type="ECO:0000313" key="3">
    <source>
        <dbReference type="Proteomes" id="UP000516437"/>
    </source>
</evidence>
<reference evidence="2 3" key="1">
    <citation type="journal article" date="2019" name="Plant Biotechnol. J.">
        <title>The red bayberry genome and genetic basis of sex determination.</title>
        <authorList>
            <person name="Jia H.M."/>
            <person name="Jia H.J."/>
            <person name="Cai Q.L."/>
            <person name="Wang Y."/>
            <person name="Zhao H.B."/>
            <person name="Yang W.F."/>
            <person name="Wang G.Y."/>
            <person name="Li Y.H."/>
            <person name="Zhan D.L."/>
            <person name="Shen Y.T."/>
            <person name="Niu Q.F."/>
            <person name="Chang L."/>
            <person name="Qiu J."/>
            <person name="Zhao L."/>
            <person name="Xie H.B."/>
            <person name="Fu W.Y."/>
            <person name="Jin J."/>
            <person name="Li X.W."/>
            <person name="Jiao Y."/>
            <person name="Zhou C.C."/>
            <person name="Tu T."/>
            <person name="Chai C.Y."/>
            <person name="Gao J.L."/>
            <person name="Fan L.J."/>
            <person name="van de Weg E."/>
            <person name="Wang J.Y."/>
            <person name="Gao Z.S."/>
        </authorList>
    </citation>
    <scope>NUCLEOTIDE SEQUENCE [LARGE SCALE GENOMIC DNA]</scope>
    <source>
        <tissue evidence="2">Leaves</tissue>
    </source>
</reference>
<comment type="caution">
    <text evidence="2">The sequence shown here is derived from an EMBL/GenBank/DDBJ whole genome shotgun (WGS) entry which is preliminary data.</text>
</comment>
<name>A0A6A1W4D6_9ROSI</name>
<feature type="region of interest" description="Disordered" evidence="1">
    <location>
        <begin position="71"/>
        <end position="114"/>
    </location>
</feature>
<proteinExistence type="predicted"/>
<evidence type="ECO:0000313" key="2">
    <source>
        <dbReference type="EMBL" id="KAB1220109.1"/>
    </source>
</evidence>
<feature type="compositionally biased region" description="Basic and acidic residues" evidence="1">
    <location>
        <begin position="1"/>
        <end position="40"/>
    </location>
</feature>
<gene>
    <name evidence="2" type="ORF">CJ030_MR3G005596</name>
</gene>
<dbReference type="Proteomes" id="UP000516437">
    <property type="component" value="Chromosome 3"/>
</dbReference>
<dbReference type="OrthoDB" id="1747351at2759"/>
<feature type="region of interest" description="Disordered" evidence="1">
    <location>
        <begin position="1"/>
        <end position="46"/>
    </location>
</feature>